<dbReference type="Pfam" id="PF01152">
    <property type="entry name" value="Bac_globin"/>
    <property type="match status" value="1"/>
</dbReference>
<dbReference type="EMBL" id="SGXC01000002">
    <property type="protein sequence ID" value="RZS80897.1"/>
    <property type="molecule type" value="Genomic_DNA"/>
</dbReference>
<dbReference type="SUPFAM" id="SSF46458">
    <property type="entry name" value="Globin-like"/>
    <property type="match status" value="1"/>
</dbReference>
<dbReference type="InterPro" id="IPR012292">
    <property type="entry name" value="Globin/Proto"/>
</dbReference>
<dbReference type="RefSeq" id="WP_130358509.1">
    <property type="nucleotide sequence ID" value="NZ_SGXC01000002.1"/>
</dbReference>
<protein>
    <submittedName>
        <fullName evidence="5">Hemoglobin</fullName>
    </submittedName>
</protein>
<comment type="caution">
    <text evidence="5">The sequence shown here is derived from an EMBL/GenBank/DDBJ whole genome shotgun (WGS) entry which is preliminary data.</text>
</comment>
<organism evidence="5 6">
    <name type="scientific">Pigmentiphaga kullae</name>
    <dbReference type="NCBI Taxonomy" id="151784"/>
    <lineage>
        <taxon>Bacteria</taxon>
        <taxon>Pseudomonadati</taxon>
        <taxon>Pseudomonadota</taxon>
        <taxon>Betaproteobacteria</taxon>
        <taxon>Burkholderiales</taxon>
        <taxon>Alcaligenaceae</taxon>
        <taxon>Pigmentiphaga</taxon>
    </lineage>
</organism>
<dbReference type="GO" id="GO:0046872">
    <property type="term" value="F:metal ion binding"/>
    <property type="evidence" value="ECO:0007669"/>
    <property type="project" value="UniProtKB-KW"/>
</dbReference>
<dbReference type="Proteomes" id="UP000292445">
    <property type="component" value="Unassembled WGS sequence"/>
</dbReference>
<name>A0A4Q7NDY3_9BURK</name>
<evidence type="ECO:0000313" key="6">
    <source>
        <dbReference type="Proteomes" id="UP000292445"/>
    </source>
</evidence>
<proteinExistence type="predicted"/>
<dbReference type="OrthoDB" id="25954at2"/>
<evidence type="ECO:0000313" key="5">
    <source>
        <dbReference type="EMBL" id="RZS80897.1"/>
    </source>
</evidence>
<gene>
    <name evidence="5" type="ORF">EV675_3510</name>
</gene>
<dbReference type="AlphaFoldDB" id="A0A4Q7NDY3"/>
<evidence type="ECO:0000256" key="3">
    <source>
        <dbReference type="ARBA" id="ARBA00022723"/>
    </source>
</evidence>
<keyword evidence="3" id="KW-0479">Metal-binding</keyword>
<dbReference type="GO" id="GO:0019825">
    <property type="term" value="F:oxygen binding"/>
    <property type="evidence" value="ECO:0007669"/>
    <property type="project" value="InterPro"/>
</dbReference>
<dbReference type="CDD" id="cd08916">
    <property type="entry name" value="TrHb3_P"/>
    <property type="match status" value="1"/>
</dbReference>
<evidence type="ECO:0000256" key="1">
    <source>
        <dbReference type="ARBA" id="ARBA00022448"/>
    </source>
</evidence>
<keyword evidence="6" id="KW-1185">Reference proteome</keyword>
<evidence type="ECO:0000256" key="4">
    <source>
        <dbReference type="ARBA" id="ARBA00023004"/>
    </source>
</evidence>
<evidence type="ECO:0000256" key="2">
    <source>
        <dbReference type="ARBA" id="ARBA00022617"/>
    </source>
</evidence>
<keyword evidence="2" id="KW-0349">Heme</keyword>
<keyword evidence="4" id="KW-0408">Iron</keyword>
<keyword evidence="1" id="KW-0813">Transport</keyword>
<sequence>MLDLNLCTDEEIARLVSAFYARVRRDDKLGPIFEAHVDDWDSHLSKLTDFWSSILRGTRRYGGTPMTRHAALPDLDETLFARWLELFDLTAGEQQNQAMAARARVMARRIAQSLWLGYQMQRHPDRLARELPCA</sequence>
<reference evidence="5 6" key="1">
    <citation type="submission" date="2019-02" db="EMBL/GenBank/DDBJ databases">
        <title>Genomic Encyclopedia of Type Strains, Phase IV (KMG-IV): sequencing the most valuable type-strain genomes for metagenomic binning, comparative biology and taxonomic classification.</title>
        <authorList>
            <person name="Goeker M."/>
        </authorList>
    </citation>
    <scope>NUCLEOTIDE SEQUENCE [LARGE SCALE GENOMIC DNA]</scope>
    <source>
        <strain evidence="5 6">K24</strain>
    </source>
</reference>
<dbReference type="InterPro" id="IPR001486">
    <property type="entry name" value="Hemoglobin_trunc"/>
</dbReference>
<accession>A0A4Q7NDY3</accession>
<dbReference type="InterPro" id="IPR009050">
    <property type="entry name" value="Globin-like_sf"/>
</dbReference>
<dbReference type="GO" id="GO:0020037">
    <property type="term" value="F:heme binding"/>
    <property type="evidence" value="ECO:0007669"/>
    <property type="project" value="InterPro"/>
</dbReference>
<dbReference type="Gene3D" id="1.10.490.10">
    <property type="entry name" value="Globins"/>
    <property type="match status" value="1"/>
</dbReference>